<comment type="caution">
    <text evidence="1">The sequence shown here is derived from an EMBL/GenBank/DDBJ whole genome shotgun (WGS) entry which is preliminary data.</text>
</comment>
<proteinExistence type="predicted"/>
<evidence type="ECO:0000313" key="2">
    <source>
        <dbReference type="Proteomes" id="UP000325333"/>
    </source>
</evidence>
<dbReference type="Proteomes" id="UP000325333">
    <property type="component" value="Unassembled WGS sequence"/>
</dbReference>
<dbReference type="EMBL" id="VEWN01000017">
    <property type="protein sequence ID" value="KAA1053232.1"/>
    <property type="molecule type" value="Genomic_DNA"/>
</dbReference>
<sequence length="38" mass="3992">MDVDAIEVGRFEDADNVVTAGVRSGDGCQVLLLLVSIN</sequence>
<organism evidence="1 2">
    <name type="scientific">Azospirillum argentinense</name>
    <dbReference type="NCBI Taxonomy" id="2970906"/>
    <lineage>
        <taxon>Bacteria</taxon>
        <taxon>Pseudomonadati</taxon>
        <taxon>Pseudomonadota</taxon>
        <taxon>Alphaproteobacteria</taxon>
        <taxon>Rhodospirillales</taxon>
        <taxon>Azospirillaceae</taxon>
        <taxon>Azospirillum</taxon>
    </lineage>
</organism>
<name>A0A5B0KKP7_9PROT</name>
<protein>
    <submittedName>
        <fullName evidence="1">Uncharacterized protein</fullName>
    </submittedName>
</protein>
<accession>A0A5B0KKP7</accession>
<evidence type="ECO:0000313" key="1">
    <source>
        <dbReference type="EMBL" id="KAA1053232.1"/>
    </source>
</evidence>
<gene>
    <name evidence="1" type="ORF">FH063_003151</name>
</gene>
<reference evidence="1 2" key="1">
    <citation type="submission" date="2019-07" db="EMBL/GenBank/DDBJ databases">
        <title>Genome sequencing of the stress-tolerant strain Azospirillum brasilense Az19.</title>
        <authorList>
            <person name="Maroniche G.A."/>
            <person name="Garcia J.E."/>
            <person name="Pagnussat L."/>
            <person name="Amenta M."/>
            <person name="Creus C.M."/>
        </authorList>
    </citation>
    <scope>NUCLEOTIDE SEQUENCE [LARGE SCALE GENOMIC DNA]</scope>
    <source>
        <strain evidence="1 2">Az19</strain>
    </source>
</reference>
<dbReference type="AlphaFoldDB" id="A0A5B0KKP7"/>